<sequence>MGALVSGAVLFLPAAPALANVTANPGQLTLKPGEQKQITITLTPPQSLNPEANISVNGLGNDVTLSGPGGCSASGGGLRCNDNAFDEQDNDQRVTITISAKNPSSLQPGQNREGSINVDANGGDDSVNVTLQGPQQAASATEVNGTVTDQATGDGVPGAQVTLKDSAGNTHDATANNQGKYTIRPSNNKPIVAGQVTVTASKENFTDATATQTAVAGRALTLNIRMKPTAASAEPSAPVASEQQPTTEPSGEASEPVAQQNTSGDGEGPSMLSWALIGMGVLLVLLGIGAIVLLVMRRKDDGESEDADGYGGNPQMAPAGAGAYDRTMVGGHSNANDQTAIVGPQQQLDEFPDPYAAPAPAPTRVGGAYSGGYDDTQAGYGGGGDAGYGNGNGRGDGYGNGGGYRDDRGYGAQQGGYDEPRGGGYGGGGGGGYADQATGVYQGGANGSEYGANGSGYGGGANGYGGGGYGGGANGAANGGGANGYGGGYDEGDYGRRGGGYQGQGGGYDRGGDYAGDPRNGRGRSNDWPE</sequence>
<evidence type="ECO:0000256" key="3">
    <source>
        <dbReference type="SAM" id="SignalP"/>
    </source>
</evidence>
<name>A0A8J4E879_9ACTN</name>
<dbReference type="AlphaFoldDB" id="A0A8J4E879"/>
<keyword evidence="5" id="KW-1185">Reference proteome</keyword>
<feature type="region of interest" description="Disordered" evidence="1">
    <location>
        <begin position="302"/>
        <end position="370"/>
    </location>
</feature>
<feature type="region of interest" description="Disordered" evidence="1">
    <location>
        <begin position="102"/>
        <end position="126"/>
    </location>
</feature>
<dbReference type="SUPFAM" id="SSF49464">
    <property type="entry name" value="Carboxypeptidase regulatory domain-like"/>
    <property type="match status" value="1"/>
</dbReference>
<evidence type="ECO:0000313" key="5">
    <source>
        <dbReference type="Proteomes" id="UP000635606"/>
    </source>
</evidence>
<organism evidence="4 5">
    <name type="scientific">Virgisporangium ochraceum</name>
    <dbReference type="NCBI Taxonomy" id="65505"/>
    <lineage>
        <taxon>Bacteria</taxon>
        <taxon>Bacillati</taxon>
        <taxon>Actinomycetota</taxon>
        <taxon>Actinomycetes</taxon>
        <taxon>Micromonosporales</taxon>
        <taxon>Micromonosporaceae</taxon>
        <taxon>Virgisporangium</taxon>
    </lineage>
</organism>
<keyword evidence="2" id="KW-1133">Transmembrane helix</keyword>
<feature type="region of interest" description="Disordered" evidence="1">
    <location>
        <begin position="229"/>
        <end position="267"/>
    </location>
</feature>
<feature type="compositionally biased region" description="Gly residues" evidence="1">
    <location>
        <begin position="422"/>
        <end position="433"/>
    </location>
</feature>
<feature type="compositionally biased region" description="Gly residues" evidence="1">
    <location>
        <begin position="497"/>
        <end position="509"/>
    </location>
</feature>
<feature type="transmembrane region" description="Helical" evidence="2">
    <location>
        <begin position="271"/>
        <end position="295"/>
    </location>
</feature>
<feature type="region of interest" description="Disordered" evidence="1">
    <location>
        <begin position="480"/>
        <end position="530"/>
    </location>
</feature>
<evidence type="ECO:0000256" key="2">
    <source>
        <dbReference type="SAM" id="Phobius"/>
    </source>
</evidence>
<feature type="compositionally biased region" description="Polar residues" evidence="1">
    <location>
        <begin position="102"/>
        <end position="114"/>
    </location>
</feature>
<dbReference type="RefSeq" id="WP_203925880.1">
    <property type="nucleotide sequence ID" value="NZ_BOPH01000010.1"/>
</dbReference>
<reference evidence="4" key="1">
    <citation type="submission" date="2021-01" db="EMBL/GenBank/DDBJ databases">
        <title>Whole genome shotgun sequence of Virgisporangium ochraceum NBRC 16418.</title>
        <authorList>
            <person name="Komaki H."/>
            <person name="Tamura T."/>
        </authorList>
    </citation>
    <scope>NUCLEOTIDE SEQUENCE</scope>
    <source>
        <strain evidence="4">NBRC 16418</strain>
    </source>
</reference>
<keyword evidence="2" id="KW-0812">Transmembrane</keyword>
<comment type="caution">
    <text evidence="4">The sequence shown here is derived from an EMBL/GenBank/DDBJ whole genome shotgun (WGS) entry which is preliminary data.</text>
</comment>
<feature type="compositionally biased region" description="Gly residues" evidence="1">
    <location>
        <begin position="480"/>
        <end position="489"/>
    </location>
</feature>
<accession>A0A8J4E879</accession>
<feature type="compositionally biased region" description="Polar residues" evidence="1">
    <location>
        <begin position="333"/>
        <end position="348"/>
    </location>
</feature>
<evidence type="ECO:0000313" key="4">
    <source>
        <dbReference type="EMBL" id="GIJ65890.1"/>
    </source>
</evidence>
<dbReference type="Proteomes" id="UP000635606">
    <property type="component" value="Unassembled WGS sequence"/>
</dbReference>
<dbReference type="Gene3D" id="2.60.40.1120">
    <property type="entry name" value="Carboxypeptidase-like, regulatory domain"/>
    <property type="match status" value="1"/>
</dbReference>
<proteinExistence type="predicted"/>
<dbReference type="InterPro" id="IPR008969">
    <property type="entry name" value="CarboxyPept-like_regulatory"/>
</dbReference>
<dbReference type="EMBL" id="BOPH01000010">
    <property type="protein sequence ID" value="GIJ65890.1"/>
    <property type="molecule type" value="Genomic_DNA"/>
</dbReference>
<evidence type="ECO:0008006" key="6">
    <source>
        <dbReference type="Google" id="ProtNLM"/>
    </source>
</evidence>
<feature type="chain" id="PRO_5035214718" description="Carboxypeptidase regulatory-like domain-containing protein" evidence="3">
    <location>
        <begin position="20"/>
        <end position="530"/>
    </location>
</feature>
<evidence type="ECO:0000256" key="1">
    <source>
        <dbReference type="SAM" id="MobiDB-lite"/>
    </source>
</evidence>
<feature type="signal peptide" evidence="3">
    <location>
        <begin position="1"/>
        <end position="19"/>
    </location>
</feature>
<keyword evidence="3" id="KW-0732">Signal</keyword>
<feature type="region of interest" description="Disordered" evidence="1">
    <location>
        <begin position="164"/>
        <end position="188"/>
    </location>
</feature>
<dbReference type="Pfam" id="PF13620">
    <property type="entry name" value="CarboxypepD_reg"/>
    <property type="match status" value="1"/>
</dbReference>
<feature type="compositionally biased region" description="Polar residues" evidence="1">
    <location>
        <begin position="167"/>
        <end position="188"/>
    </location>
</feature>
<feature type="compositionally biased region" description="Low complexity" evidence="1">
    <location>
        <begin position="230"/>
        <end position="242"/>
    </location>
</feature>
<gene>
    <name evidence="4" type="ORF">Voc01_008070</name>
</gene>
<feature type="region of interest" description="Disordered" evidence="1">
    <location>
        <begin position="399"/>
        <end position="457"/>
    </location>
</feature>
<protein>
    <recommendedName>
        <fullName evidence="6">Carboxypeptidase regulatory-like domain-containing protein</fullName>
    </recommendedName>
</protein>
<keyword evidence="2" id="KW-0472">Membrane</keyword>